<name>A0A7C9IYW1_9BURK</name>
<gene>
    <name evidence="2" type="ORF">F5985_11295</name>
</gene>
<dbReference type="Pfam" id="PF22728">
    <property type="entry name" value="NCH1"/>
    <property type="match status" value="1"/>
</dbReference>
<accession>A0A7C9IYW1</accession>
<evidence type="ECO:0000313" key="3">
    <source>
        <dbReference type="Proteomes" id="UP000481947"/>
    </source>
</evidence>
<dbReference type="RefSeq" id="WP_202428180.1">
    <property type="nucleotide sequence ID" value="NZ_VYSB01000011.1"/>
</dbReference>
<feature type="domain" description="NACHT C-terminal Helical" evidence="1">
    <location>
        <begin position="266"/>
        <end position="419"/>
    </location>
</feature>
<protein>
    <recommendedName>
        <fullName evidence="1">NACHT C-terminal Helical domain-containing protein</fullName>
    </recommendedName>
</protein>
<evidence type="ECO:0000259" key="1">
    <source>
        <dbReference type="Pfam" id="PF22728"/>
    </source>
</evidence>
<dbReference type="EMBL" id="VYSB01000011">
    <property type="protein sequence ID" value="MYZ52707.1"/>
    <property type="molecule type" value="Genomic_DNA"/>
</dbReference>
<proteinExistence type="predicted"/>
<dbReference type="AlphaFoldDB" id="A0A7C9IYW1"/>
<evidence type="ECO:0000313" key="2">
    <source>
        <dbReference type="EMBL" id="MYZ52707.1"/>
    </source>
</evidence>
<dbReference type="InterPro" id="IPR054735">
    <property type="entry name" value="NCH1"/>
</dbReference>
<organism evidence="2 3">
    <name type="scientific">Malikia spinosa</name>
    <dbReference type="NCBI Taxonomy" id="86180"/>
    <lineage>
        <taxon>Bacteria</taxon>
        <taxon>Pseudomonadati</taxon>
        <taxon>Pseudomonadota</taxon>
        <taxon>Betaproteobacteria</taxon>
        <taxon>Burkholderiales</taxon>
        <taxon>Comamonadaceae</taxon>
        <taxon>Malikia</taxon>
    </lineage>
</organism>
<comment type="caution">
    <text evidence="2">The sequence shown here is derived from an EMBL/GenBank/DDBJ whole genome shotgun (WGS) entry which is preliminary data.</text>
</comment>
<sequence length="458" mass="52363">MIQWSTPHDQVNDCRLNKSLVDRVSLYADTRTFGIRPLSLVKIVRYLEQTCSANKLPARLFEDLKRSPLFKQLPQSPIAAALFSNLLAQSQQEVPQSLTELYSKSLELMLGRWDQNKALATEKQFKTAQLIAEHIACFYLDNQLIFLAKDDFSKLIQDYLIKRNTGIEAIEIHSILFERSNVFVSDDETGTISFRHRSFAEFLCASKRAKDRSLKVCETALNPYWINVFYFYVGTLLDCPEVLEELRQTVSNTEVEEWMKLISVPSYLLAAYQTEFDAVESNLKVALLDSARLFNRVKEGNTKTRLKDLSEMHLLYLFKSLVVESLGYEFFNRGFESIALQIADDLESDDVKFHALFFLSCAALQCGNDACFKFMIDTYGAIKLPITISLAIRCELEMATNLTTSRLLKSHKDKIRKVLFGGGKKQGLTNRLSMQGRLDDLFEKPLSTRFKMAAVTKT</sequence>
<dbReference type="Proteomes" id="UP000481947">
    <property type="component" value="Unassembled WGS sequence"/>
</dbReference>
<reference evidence="2 3" key="1">
    <citation type="submission" date="2019-09" db="EMBL/GenBank/DDBJ databases">
        <title>Identification of Malikia spinosa a prominent benzene-, toluene-, and ethylbenzene-degrading bacterium: enrichment, isolation and whole genome sequencing.</title>
        <authorList>
            <person name="Tancsics A."/>
            <person name="Revesz F."/>
            <person name="Kriszt B."/>
        </authorList>
    </citation>
    <scope>NUCLEOTIDE SEQUENCE [LARGE SCALE GENOMIC DNA]</scope>
    <source>
        <strain evidence="2 3">AB6</strain>
    </source>
</reference>